<evidence type="ECO:0000313" key="3">
    <source>
        <dbReference type="Proteomes" id="UP001279734"/>
    </source>
</evidence>
<protein>
    <recommendedName>
        <fullName evidence="4">Reverse transcriptase/retrotransposon-derived protein RNase H-like domain-containing protein</fullName>
    </recommendedName>
</protein>
<dbReference type="SUPFAM" id="SSF56672">
    <property type="entry name" value="DNA/RNA polymerases"/>
    <property type="match status" value="1"/>
</dbReference>
<organism evidence="2 3">
    <name type="scientific">Nepenthes gracilis</name>
    <name type="common">Slender pitcher plant</name>
    <dbReference type="NCBI Taxonomy" id="150966"/>
    <lineage>
        <taxon>Eukaryota</taxon>
        <taxon>Viridiplantae</taxon>
        <taxon>Streptophyta</taxon>
        <taxon>Embryophyta</taxon>
        <taxon>Tracheophyta</taxon>
        <taxon>Spermatophyta</taxon>
        <taxon>Magnoliopsida</taxon>
        <taxon>eudicotyledons</taxon>
        <taxon>Gunneridae</taxon>
        <taxon>Pentapetalae</taxon>
        <taxon>Caryophyllales</taxon>
        <taxon>Nepenthaceae</taxon>
        <taxon>Nepenthes</taxon>
    </lineage>
</organism>
<keyword evidence="3" id="KW-1185">Reference proteome</keyword>
<comment type="caution">
    <text evidence="2">The sequence shown here is derived from an EMBL/GenBank/DDBJ whole genome shotgun (WGS) entry which is preliminary data.</text>
</comment>
<reference evidence="2" key="1">
    <citation type="submission" date="2023-05" db="EMBL/GenBank/DDBJ databases">
        <title>Nepenthes gracilis genome sequencing.</title>
        <authorList>
            <person name="Fukushima K."/>
        </authorList>
    </citation>
    <scope>NUCLEOTIDE SEQUENCE</scope>
    <source>
        <strain evidence="2">SING2019-196</strain>
    </source>
</reference>
<dbReference type="InterPro" id="IPR021109">
    <property type="entry name" value="Peptidase_aspartic_dom_sf"/>
</dbReference>
<feature type="region of interest" description="Disordered" evidence="1">
    <location>
        <begin position="1"/>
        <end position="23"/>
    </location>
</feature>
<gene>
    <name evidence="2" type="ORF">Nepgr_003784</name>
</gene>
<evidence type="ECO:0000256" key="1">
    <source>
        <dbReference type="SAM" id="MobiDB-lite"/>
    </source>
</evidence>
<dbReference type="InterPro" id="IPR043128">
    <property type="entry name" value="Rev_trsase/Diguanyl_cyclase"/>
</dbReference>
<dbReference type="PANTHER" id="PTHR33240">
    <property type="entry name" value="OS08G0508500 PROTEIN"/>
    <property type="match status" value="1"/>
</dbReference>
<evidence type="ECO:0008006" key="4">
    <source>
        <dbReference type="Google" id="ProtNLM"/>
    </source>
</evidence>
<dbReference type="Gene3D" id="3.30.70.270">
    <property type="match status" value="1"/>
</dbReference>
<dbReference type="EMBL" id="BSYO01000003">
    <property type="protein sequence ID" value="GMH01945.1"/>
    <property type="molecule type" value="Genomic_DNA"/>
</dbReference>
<sequence>MISSADAANARHGPPEIASSSKRAKLGVRNDVISFSSEDMAHVTSPHTDPLVVSALVSAGGDDYQLKRVFIDNGSSQNLLYLTAFTKLGLKRSQMKAANGPLYGLDNEPVPVQGIIRLEVTMGTHPRSMTRELAFLVVDLPSVYNAILGRPFLTAFKAVTSIPHLKVKFPTPWGVGEVLGDQEMGRTCYLSQISPMTPCGPSEDLDLRDETSLQQAQSGEETEAIPLDPSDPERCVSIGKSLQPGDRDRLITFLRTNSDVFAWGSADMPGISAEVIVHKPGLDARRKPVPEVQKLTGRIAALSRFLAKSAEKYLPFFKALRGTKSHGFKWSEECDEAFRELKTYLSSAPLLSSPREGEDLYLYGQRGLPPLGLRWAVELGEFDTEFLAATGRGKGRPADFIVGSGNALSKQRTTTRRRRRTEIPPYGLSTWTDRQPVQQLSRCCAKDARRHGDHILATLAFRPRTTQNMKPSSRACDRARECSARAGRA</sequence>
<dbReference type="CDD" id="cd00303">
    <property type="entry name" value="retropepsin_like"/>
    <property type="match status" value="1"/>
</dbReference>
<evidence type="ECO:0000313" key="2">
    <source>
        <dbReference type="EMBL" id="GMH01945.1"/>
    </source>
</evidence>
<dbReference type="PANTHER" id="PTHR33240:SF15">
    <property type="entry name" value="GAG-PRO-LIKE PROTEIN"/>
    <property type="match status" value="1"/>
</dbReference>
<feature type="region of interest" description="Disordered" evidence="1">
    <location>
        <begin position="466"/>
        <end position="489"/>
    </location>
</feature>
<dbReference type="AlphaFoldDB" id="A0AAD3S060"/>
<dbReference type="Gene3D" id="2.40.70.10">
    <property type="entry name" value="Acid Proteases"/>
    <property type="match status" value="1"/>
</dbReference>
<accession>A0AAD3S060</accession>
<proteinExistence type="predicted"/>
<dbReference type="Proteomes" id="UP001279734">
    <property type="component" value="Unassembled WGS sequence"/>
</dbReference>
<name>A0AAD3S060_NEPGR</name>
<dbReference type="InterPro" id="IPR043502">
    <property type="entry name" value="DNA/RNA_pol_sf"/>
</dbReference>